<dbReference type="InterPro" id="IPR029063">
    <property type="entry name" value="SAM-dependent_MTases_sf"/>
</dbReference>
<sequence length="217" mass="23445">MTDFAARRQTMVDTQIRPSDVTKFPIIDAMLKVRRENFVPDSQREVAYIGDLIDLGGGRCLLEPRTLAKMLDALNISNDEVVLDIGPAYGYSTAVAARMAQLVVGVEEDEAMAAEAQANLSRADIDNAIIHVGPLAHGAAEHGPYDVIMVQGGVERVPDALLDQLKEHGRIACLFVDGNLGTVRIGRKAGGRVTWRHAFNAAAPVLPGFAKQRAFSL</sequence>
<dbReference type="PANTHER" id="PTHR11579">
    <property type="entry name" value="PROTEIN-L-ISOASPARTATE O-METHYLTRANSFERASE"/>
    <property type="match status" value="1"/>
</dbReference>
<dbReference type="Gene3D" id="3.40.50.150">
    <property type="entry name" value="Vaccinia Virus protein VP39"/>
    <property type="match status" value="1"/>
</dbReference>
<protein>
    <recommendedName>
        <fullName evidence="2">Protein-L-isoaspartate O-methyltransferase</fullName>
    </recommendedName>
    <alternativeName>
        <fullName evidence="3">Protein L-isoaspartyl methyltransferase</fullName>
    </alternativeName>
</protein>
<dbReference type="AlphaFoldDB" id="A0A1M5A9X4"/>
<dbReference type="GO" id="GO:0032259">
    <property type="term" value="P:methylation"/>
    <property type="evidence" value="ECO:0007669"/>
    <property type="project" value="UniProtKB-KW"/>
</dbReference>
<keyword evidence="5" id="KW-1185">Reference proteome</keyword>
<dbReference type="Proteomes" id="UP000325134">
    <property type="component" value="Unassembled WGS sequence"/>
</dbReference>
<dbReference type="OrthoDB" id="9798496at2"/>
<dbReference type="InterPro" id="IPR000682">
    <property type="entry name" value="PCMT"/>
</dbReference>
<keyword evidence="4" id="KW-0808">Transferase</keyword>
<dbReference type="GO" id="GO:0005737">
    <property type="term" value="C:cytoplasm"/>
    <property type="evidence" value="ECO:0007669"/>
    <property type="project" value="TreeGrafter"/>
</dbReference>
<comment type="similarity">
    <text evidence="1">Belongs to the methyltransferase superfamily. L-isoaspartyl/D-aspartyl protein methyltransferase family.</text>
</comment>
<reference evidence="4 5" key="1">
    <citation type="submission" date="2016-11" db="EMBL/GenBank/DDBJ databases">
        <authorList>
            <person name="Varghese N."/>
            <person name="Submissions S."/>
        </authorList>
    </citation>
    <scope>NUCLEOTIDE SEQUENCE [LARGE SCALE GENOMIC DNA]</scope>
    <source>
        <strain evidence="4 5">DSM 29341</strain>
    </source>
</reference>
<dbReference type="GO" id="GO:0004719">
    <property type="term" value="F:protein-L-isoaspartate (D-aspartate) O-methyltransferase activity"/>
    <property type="evidence" value="ECO:0007669"/>
    <property type="project" value="InterPro"/>
</dbReference>
<dbReference type="PANTHER" id="PTHR11579:SF18">
    <property type="entry name" value="PROTEIN-L-ISOASPARTATE O-METHYLTRANSFERASE"/>
    <property type="match status" value="1"/>
</dbReference>
<dbReference type="Pfam" id="PF01135">
    <property type="entry name" value="PCMT"/>
    <property type="match status" value="1"/>
</dbReference>
<proteinExistence type="inferred from homology"/>
<evidence type="ECO:0000256" key="3">
    <source>
        <dbReference type="ARBA" id="ARBA00030757"/>
    </source>
</evidence>
<dbReference type="EMBL" id="FQVK01000024">
    <property type="protein sequence ID" value="SHF27111.1"/>
    <property type="molecule type" value="Genomic_DNA"/>
</dbReference>
<evidence type="ECO:0000313" key="4">
    <source>
        <dbReference type="EMBL" id="SHF27111.1"/>
    </source>
</evidence>
<name>A0A1M5A9X4_9RHOB</name>
<keyword evidence="4" id="KW-0489">Methyltransferase</keyword>
<accession>A0A1M5A9X4</accession>
<dbReference type="RefSeq" id="WP_149776925.1">
    <property type="nucleotide sequence ID" value="NZ_FQVK01000024.1"/>
</dbReference>
<evidence type="ECO:0000256" key="1">
    <source>
        <dbReference type="ARBA" id="ARBA00005369"/>
    </source>
</evidence>
<organism evidence="4 5">
    <name type="scientific">Ruegeria intermedia</name>
    <dbReference type="NCBI Taxonomy" id="996115"/>
    <lineage>
        <taxon>Bacteria</taxon>
        <taxon>Pseudomonadati</taxon>
        <taxon>Pseudomonadota</taxon>
        <taxon>Alphaproteobacteria</taxon>
        <taxon>Rhodobacterales</taxon>
        <taxon>Roseobacteraceae</taxon>
        <taxon>Ruegeria</taxon>
    </lineage>
</organism>
<evidence type="ECO:0000256" key="2">
    <source>
        <dbReference type="ARBA" id="ARBA00013346"/>
    </source>
</evidence>
<evidence type="ECO:0000313" key="5">
    <source>
        <dbReference type="Proteomes" id="UP000325134"/>
    </source>
</evidence>
<gene>
    <name evidence="4" type="ORF">SAMN05444279_12455</name>
</gene>
<dbReference type="SUPFAM" id="SSF53335">
    <property type="entry name" value="S-adenosyl-L-methionine-dependent methyltransferases"/>
    <property type="match status" value="1"/>
</dbReference>